<evidence type="ECO:0000313" key="1">
    <source>
        <dbReference type="EMBL" id="AFC28253.1"/>
    </source>
</evidence>
<dbReference type="RefSeq" id="WP_014368878.1">
    <property type="nucleotide sequence ID" value="NC_016935.1"/>
</dbReference>
<evidence type="ECO:0008006" key="3">
    <source>
        <dbReference type="Google" id="ProtNLM"/>
    </source>
</evidence>
<accession>H6NC60</accession>
<reference evidence="1 2" key="1">
    <citation type="journal article" date="2012" name="J. Bacteriol.">
        <title>Complete Genome Sequence of Paenibacillus mucilaginosus 3016, a Bacterium Functional as Microbial Fertilizer.</title>
        <authorList>
            <person name="Ma M."/>
            <person name="Wang Z."/>
            <person name="Li L."/>
            <person name="Jiang X."/>
            <person name="Guan D."/>
            <person name="Cao F."/>
            <person name="Chen H."/>
            <person name="Wang X."/>
            <person name="Shen D."/>
            <person name="Du B."/>
            <person name="Li J."/>
        </authorList>
    </citation>
    <scope>NUCLEOTIDE SEQUENCE [LARGE SCALE GENOMIC DNA]</scope>
    <source>
        <strain evidence="1 2">3016</strain>
    </source>
</reference>
<dbReference type="SUPFAM" id="SSF55961">
    <property type="entry name" value="Bet v1-like"/>
    <property type="match status" value="1"/>
</dbReference>
<protein>
    <recommendedName>
        <fullName evidence="3">ATPase</fullName>
    </recommendedName>
</protein>
<dbReference type="Pfam" id="PF10604">
    <property type="entry name" value="Polyketide_cyc2"/>
    <property type="match status" value="1"/>
</dbReference>
<dbReference type="KEGG" id="pmq:PM3016_1325"/>
<dbReference type="InterPro" id="IPR023393">
    <property type="entry name" value="START-like_dom_sf"/>
</dbReference>
<dbReference type="AlphaFoldDB" id="H6NC60"/>
<dbReference type="Proteomes" id="UP000007523">
    <property type="component" value="Chromosome"/>
</dbReference>
<dbReference type="EMBL" id="CP003235">
    <property type="protein sequence ID" value="AFC28253.1"/>
    <property type="molecule type" value="Genomic_DNA"/>
</dbReference>
<dbReference type="STRING" id="1116391.PM3016_1325"/>
<keyword evidence="2" id="KW-1185">Reference proteome</keyword>
<proteinExistence type="predicted"/>
<dbReference type="Gene3D" id="3.30.530.20">
    <property type="match status" value="1"/>
</dbReference>
<name>H6NC60_9BACL</name>
<organism evidence="1 2">
    <name type="scientific">Paenibacillus mucilaginosus 3016</name>
    <dbReference type="NCBI Taxonomy" id="1116391"/>
    <lineage>
        <taxon>Bacteria</taxon>
        <taxon>Bacillati</taxon>
        <taxon>Bacillota</taxon>
        <taxon>Bacilli</taxon>
        <taxon>Bacillales</taxon>
        <taxon>Paenibacillaceae</taxon>
        <taxon>Paenibacillus</taxon>
    </lineage>
</organism>
<evidence type="ECO:0000313" key="2">
    <source>
        <dbReference type="Proteomes" id="UP000007523"/>
    </source>
</evidence>
<gene>
    <name evidence="1" type="ORF">PM3016_1325</name>
</gene>
<dbReference type="InterPro" id="IPR019587">
    <property type="entry name" value="Polyketide_cyclase/dehydratase"/>
</dbReference>
<dbReference type="HOGENOM" id="CLU_132619_2_0_9"/>
<dbReference type="CDD" id="cd08865">
    <property type="entry name" value="SRPBCC_10"/>
    <property type="match status" value="1"/>
</dbReference>
<sequence length="151" mass="16883">MVDVQTEITIHRPLAEVEAYTADPDKAPEWYVNIHSAEWRTPRSVAAGAQIAFKARFLGRELSYVYEIVEYIPGQKLMMRTAAGPFPMETTYEWEALSGGATRMKLRNRGTPAGFSKLLAPLMRPAMEKANRKDLDRVKGILEGTLSPAAK</sequence>